<dbReference type="RefSeq" id="XP_030993811.1">
    <property type="nucleotide sequence ID" value="XM_031141934.1"/>
</dbReference>
<organism evidence="3 4">
    <name type="scientific">Thyridium curvatum</name>
    <dbReference type="NCBI Taxonomy" id="1093900"/>
    <lineage>
        <taxon>Eukaryota</taxon>
        <taxon>Fungi</taxon>
        <taxon>Dikarya</taxon>
        <taxon>Ascomycota</taxon>
        <taxon>Pezizomycotina</taxon>
        <taxon>Sordariomycetes</taxon>
        <taxon>Sordariomycetidae</taxon>
        <taxon>Thyridiales</taxon>
        <taxon>Thyridiaceae</taxon>
        <taxon>Thyridium</taxon>
    </lineage>
</organism>
<dbReference type="Proteomes" id="UP000319257">
    <property type="component" value="Unassembled WGS sequence"/>
</dbReference>
<name>A0A507B642_9PEZI</name>
<feature type="coiled-coil region" evidence="1">
    <location>
        <begin position="683"/>
        <end position="710"/>
    </location>
</feature>
<dbReference type="AlphaFoldDB" id="A0A507B642"/>
<evidence type="ECO:0000313" key="3">
    <source>
        <dbReference type="EMBL" id="TPX12100.1"/>
    </source>
</evidence>
<dbReference type="GeneID" id="41974662"/>
<protein>
    <submittedName>
        <fullName evidence="3">Uncharacterized protein</fullName>
    </submittedName>
</protein>
<sequence length="722" mass="79362">MPGQNRNRAPNLPDIDEAVAPFSSFFAANNFDPAIVESTAQLADDSVFISPTGQRYLIRKLPDSASHATGTALASRPPEVQALNATSANRKPLPVSTKTAPVASLALPDVIDISRRSSNADSKLSADEVAELVGNLQLGRFGASALYELSDGGVQAAETLTDSNPAPGPVFREPVFSDTGSVGDGNQCQTTATSSRSYSEGCYFQYDGAILSPGDTTHFSPTNFYYGQNSSGYMRTGSLPASATYQNHSSYQSSTSRGESSQDAYPQDQPRQSGSTSSGFLPEAWIRQAAGRQSAPVTTAPVRASLPSLMEYSSPVISPPLDSSPQSMAYANPVAVSPGSYAAYGYHTTTDYPAYDANPIDTQTPVVVHVHAPSTSNQSRSDGSSTTRDNVLPGEEMVYEGNIKSSPGLAGPFADAQLKVFRNNLNRDLRFYCKVGNDSETYWLKGNKAQLIPMYAYDQRSERLVYLRDDEKRKNSGHHHSSQPSNGPRGVYEFPHLQDLFRFQSKLTGEDVVLDISSVKWINLCKANSRSSKMYSSVRLQIWHEPRSRRTMQSDVASFVTAGTTVSGPLRDRTVINTSRLVVFLGRAEEYITVFITDDIDVEQKDQTCVKLKPRKYSGLHRRASRPGVKDVRAAQLEGRTHSEPVGLAIHGETYNPDVEETFSSYKTFEIEFESSPSQVNFLQAWREVLDERRKQRKRLERIQDDMKKEVFSSRDALSVRT</sequence>
<comment type="caution">
    <text evidence="3">The sequence shown here is derived from an EMBL/GenBank/DDBJ whole genome shotgun (WGS) entry which is preliminary data.</text>
</comment>
<reference evidence="3 4" key="1">
    <citation type="submission" date="2019-06" db="EMBL/GenBank/DDBJ databases">
        <title>Draft genome sequence of the filamentous fungus Phialemoniopsis curvata isolated from diesel fuel.</title>
        <authorList>
            <person name="Varaljay V.A."/>
            <person name="Lyon W.J."/>
            <person name="Crouch A.L."/>
            <person name="Drake C.E."/>
            <person name="Hollomon J.M."/>
            <person name="Nadeau L.J."/>
            <person name="Nunn H.S."/>
            <person name="Stevenson B.S."/>
            <person name="Bojanowski C.L."/>
            <person name="Crookes-Goodson W.J."/>
        </authorList>
    </citation>
    <scope>NUCLEOTIDE SEQUENCE [LARGE SCALE GENOMIC DNA]</scope>
    <source>
        <strain evidence="3 4">D216</strain>
    </source>
</reference>
<feature type="compositionally biased region" description="Polar residues" evidence="2">
    <location>
        <begin position="373"/>
        <end position="389"/>
    </location>
</feature>
<evidence type="ECO:0000256" key="2">
    <source>
        <dbReference type="SAM" id="MobiDB-lite"/>
    </source>
</evidence>
<gene>
    <name evidence="3" type="ORF">E0L32_007215</name>
</gene>
<keyword evidence="4" id="KW-1185">Reference proteome</keyword>
<feature type="region of interest" description="Disordered" evidence="2">
    <location>
        <begin position="373"/>
        <end position="392"/>
    </location>
</feature>
<evidence type="ECO:0000256" key="1">
    <source>
        <dbReference type="SAM" id="Coils"/>
    </source>
</evidence>
<evidence type="ECO:0000313" key="4">
    <source>
        <dbReference type="Proteomes" id="UP000319257"/>
    </source>
</evidence>
<dbReference type="InParanoid" id="A0A507B642"/>
<dbReference type="EMBL" id="SKBQ01000043">
    <property type="protein sequence ID" value="TPX12100.1"/>
    <property type="molecule type" value="Genomic_DNA"/>
</dbReference>
<accession>A0A507B642</accession>
<keyword evidence="1" id="KW-0175">Coiled coil</keyword>
<dbReference type="OrthoDB" id="5330919at2759"/>
<proteinExistence type="predicted"/>
<feature type="region of interest" description="Disordered" evidence="2">
    <location>
        <begin position="237"/>
        <end position="279"/>
    </location>
</feature>